<evidence type="ECO:0000313" key="2">
    <source>
        <dbReference type="EMBL" id="KAH7136549.1"/>
    </source>
</evidence>
<name>A0A9P9J007_9HYPO</name>
<evidence type="ECO:0000313" key="3">
    <source>
        <dbReference type="Proteomes" id="UP000738349"/>
    </source>
</evidence>
<comment type="caution">
    <text evidence="2">The sequence shown here is derived from an EMBL/GenBank/DDBJ whole genome shotgun (WGS) entry which is preliminary data.</text>
</comment>
<feature type="transmembrane region" description="Helical" evidence="1">
    <location>
        <begin position="164"/>
        <end position="187"/>
    </location>
</feature>
<accession>A0A9P9J007</accession>
<organism evidence="2 3">
    <name type="scientific">Dactylonectria macrodidyma</name>
    <dbReference type="NCBI Taxonomy" id="307937"/>
    <lineage>
        <taxon>Eukaryota</taxon>
        <taxon>Fungi</taxon>
        <taxon>Dikarya</taxon>
        <taxon>Ascomycota</taxon>
        <taxon>Pezizomycotina</taxon>
        <taxon>Sordariomycetes</taxon>
        <taxon>Hypocreomycetidae</taxon>
        <taxon>Hypocreales</taxon>
        <taxon>Nectriaceae</taxon>
        <taxon>Dactylonectria</taxon>
    </lineage>
</organism>
<keyword evidence="1" id="KW-0812">Transmembrane</keyword>
<reference evidence="2" key="1">
    <citation type="journal article" date="2021" name="Nat. Commun.">
        <title>Genetic determinants of endophytism in the Arabidopsis root mycobiome.</title>
        <authorList>
            <person name="Mesny F."/>
            <person name="Miyauchi S."/>
            <person name="Thiergart T."/>
            <person name="Pickel B."/>
            <person name="Atanasova L."/>
            <person name="Karlsson M."/>
            <person name="Huettel B."/>
            <person name="Barry K.W."/>
            <person name="Haridas S."/>
            <person name="Chen C."/>
            <person name="Bauer D."/>
            <person name="Andreopoulos W."/>
            <person name="Pangilinan J."/>
            <person name="LaButti K."/>
            <person name="Riley R."/>
            <person name="Lipzen A."/>
            <person name="Clum A."/>
            <person name="Drula E."/>
            <person name="Henrissat B."/>
            <person name="Kohler A."/>
            <person name="Grigoriev I.V."/>
            <person name="Martin F.M."/>
            <person name="Hacquard S."/>
        </authorList>
    </citation>
    <scope>NUCLEOTIDE SEQUENCE</scope>
    <source>
        <strain evidence="2">MPI-CAGE-AT-0147</strain>
    </source>
</reference>
<keyword evidence="3" id="KW-1185">Reference proteome</keyword>
<dbReference type="EMBL" id="JAGMUV010000013">
    <property type="protein sequence ID" value="KAH7136549.1"/>
    <property type="molecule type" value="Genomic_DNA"/>
</dbReference>
<feature type="transmembrane region" description="Helical" evidence="1">
    <location>
        <begin position="133"/>
        <end position="158"/>
    </location>
</feature>
<protein>
    <submittedName>
        <fullName evidence="2">Uncharacterized protein</fullName>
    </submittedName>
</protein>
<gene>
    <name evidence="2" type="ORF">EDB81DRAFT_762211</name>
</gene>
<evidence type="ECO:0000256" key="1">
    <source>
        <dbReference type="SAM" id="Phobius"/>
    </source>
</evidence>
<dbReference type="Proteomes" id="UP000738349">
    <property type="component" value="Unassembled WGS sequence"/>
</dbReference>
<proteinExistence type="predicted"/>
<keyword evidence="1" id="KW-0472">Membrane</keyword>
<dbReference type="AlphaFoldDB" id="A0A9P9J007"/>
<sequence length="286" mass="30437">MQFGRPGYLGLPSQQRPLKIAEIYKEFIAENQKDIEAEFSKALSNNVDFQKTISKIIADEISKRGGKVVRHQISDLVSQALHSSVASQISNSAATSIGSGVGASIIHALVPALSHVWHIAIAKAVGTVVMTKILALVGSIIAHSVATMVGAAMVVAFAHAMGSAAASSLLGPAAWLIGGSYALYKILTLPKTLGKKLGVAVQDQLNGNFKNWAGNAFDKAFKELLNPTLWSKGLINDMADEGIFDAIDEKFDHPLGGDPDSTYKHGAKVVHKGVEVGNGLVWHHWK</sequence>
<keyword evidence="1" id="KW-1133">Transmembrane helix</keyword>